<keyword evidence="1" id="KW-0472">Membrane</keyword>
<evidence type="ECO:0000313" key="3">
    <source>
        <dbReference type="Proteomes" id="UP000199245"/>
    </source>
</evidence>
<sequence length="95" mass="10414">MNDSPLRNAGPDESGGLAFRAKHCWHRIAAALTDDDDNLPFPILIGGISAVAAIFFLVCWFYITSKIAAIYLSRFALVTDDAPLQFLSHCFAQLV</sequence>
<gene>
    <name evidence="2" type="ORF">SAMN05216337_11019</name>
</gene>
<evidence type="ECO:0000313" key="2">
    <source>
        <dbReference type="EMBL" id="SDG00247.1"/>
    </source>
</evidence>
<keyword evidence="1" id="KW-1133">Transmembrane helix</keyword>
<evidence type="ECO:0000256" key="1">
    <source>
        <dbReference type="SAM" id="Phobius"/>
    </source>
</evidence>
<proteinExistence type="predicted"/>
<name>A0A1G7QNX8_9BRAD</name>
<organism evidence="2 3">
    <name type="scientific">Bradyrhizobium brasilense</name>
    <dbReference type="NCBI Taxonomy" id="1419277"/>
    <lineage>
        <taxon>Bacteria</taxon>
        <taxon>Pseudomonadati</taxon>
        <taxon>Pseudomonadota</taxon>
        <taxon>Alphaproteobacteria</taxon>
        <taxon>Hyphomicrobiales</taxon>
        <taxon>Nitrobacteraceae</taxon>
        <taxon>Bradyrhizobium</taxon>
    </lineage>
</organism>
<feature type="transmembrane region" description="Helical" evidence="1">
    <location>
        <begin position="41"/>
        <end position="63"/>
    </location>
</feature>
<dbReference type="Proteomes" id="UP000199245">
    <property type="component" value="Unassembled WGS sequence"/>
</dbReference>
<dbReference type="EMBL" id="FMZW01000101">
    <property type="protein sequence ID" value="SDG00247.1"/>
    <property type="molecule type" value="Genomic_DNA"/>
</dbReference>
<protein>
    <submittedName>
        <fullName evidence="2">Uncharacterized protein</fullName>
    </submittedName>
</protein>
<reference evidence="2 3" key="1">
    <citation type="submission" date="2016-10" db="EMBL/GenBank/DDBJ databases">
        <authorList>
            <person name="de Groot N.N."/>
        </authorList>
    </citation>
    <scope>NUCLEOTIDE SEQUENCE [LARGE SCALE GENOMIC DNA]</scope>
    <source>
        <strain evidence="2 3">R5</strain>
    </source>
</reference>
<keyword evidence="1" id="KW-0812">Transmembrane</keyword>
<accession>A0A1G7QNX8</accession>
<dbReference type="AlphaFoldDB" id="A0A1G7QNX8"/>